<keyword evidence="12" id="KW-0028">Amino-acid biosynthesis</keyword>
<feature type="binding site" evidence="12">
    <location>
        <position position="310"/>
    </location>
    <ligand>
        <name>L-glutamine</name>
        <dbReference type="ChEBI" id="CHEBI:58359"/>
    </ligand>
</feature>
<keyword evidence="8 12" id="KW-0315">Glutamine amidotransferase</keyword>
<comment type="catalytic activity">
    <reaction evidence="10 12">
        <text>hydrogencarbonate + L-glutamine + 2 ATP + H2O = carbamoyl phosphate + L-glutamate + 2 ADP + phosphate + 2 H(+)</text>
        <dbReference type="Rhea" id="RHEA:18633"/>
        <dbReference type="ChEBI" id="CHEBI:15377"/>
        <dbReference type="ChEBI" id="CHEBI:15378"/>
        <dbReference type="ChEBI" id="CHEBI:17544"/>
        <dbReference type="ChEBI" id="CHEBI:29985"/>
        <dbReference type="ChEBI" id="CHEBI:30616"/>
        <dbReference type="ChEBI" id="CHEBI:43474"/>
        <dbReference type="ChEBI" id="CHEBI:58228"/>
        <dbReference type="ChEBI" id="CHEBI:58359"/>
        <dbReference type="ChEBI" id="CHEBI:456216"/>
        <dbReference type="EC" id="6.3.5.5"/>
    </reaction>
</comment>
<evidence type="ECO:0000256" key="1">
    <source>
        <dbReference type="ARBA" id="ARBA00004812"/>
    </source>
</evidence>
<feature type="active site" evidence="12">
    <location>
        <position position="353"/>
    </location>
</feature>
<accession>A0A1I7AB40</accession>
<dbReference type="UniPathway" id="UPA00068">
    <property type="reaction ID" value="UER00171"/>
</dbReference>
<evidence type="ECO:0000256" key="9">
    <source>
        <dbReference type="ARBA" id="ARBA00022975"/>
    </source>
</evidence>
<keyword evidence="15" id="KW-1185">Reference proteome</keyword>
<organism evidence="14 15">
    <name type="scientific">Methanosarcina thermophila</name>
    <dbReference type="NCBI Taxonomy" id="2210"/>
    <lineage>
        <taxon>Archaea</taxon>
        <taxon>Methanobacteriati</taxon>
        <taxon>Methanobacteriota</taxon>
        <taxon>Stenosarchaea group</taxon>
        <taxon>Methanomicrobia</taxon>
        <taxon>Methanosarcinales</taxon>
        <taxon>Methanosarcinaceae</taxon>
        <taxon>Methanosarcina</taxon>
    </lineage>
</organism>
<feature type="binding site" evidence="12">
    <location>
        <position position="313"/>
    </location>
    <ligand>
        <name>L-glutamine</name>
        <dbReference type="ChEBI" id="CHEBI:58359"/>
    </ligand>
</feature>
<dbReference type="AlphaFoldDB" id="A0A1I7AB40"/>
<dbReference type="HAMAP" id="MF_01209">
    <property type="entry name" value="CPSase_S_chain"/>
    <property type="match status" value="1"/>
</dbReference>
<dbReference type="EC" id="6.3.5.5" evidence="12"/>
<sequence length="379" mass="41107">MSYDIYSQVQMMKAVLGLEDGTVIKGTGFGAEGTACGELVFTTQFTGYEEALTDPSYKGQILMFTYPLIGNYGVSGERVQSDNIHAEGLVVREACKKPYHYKSTRSIHKFLEDEGKPGIEGVDTRMLTIKMRERGTMRAALITGSDDGEEAVNIARNLPQITDEELISLVTCKEPRFIPGAEGAWKGISKRKHAVVVDLGIKRSIINSLHSRGIDLTLVPATTKPAEIASYEPDILIISNGPGNPEKAKDAINAVKAFAGTIPVCGICFGHQIISLAMGARTYKLKFGHRGGNQPVKDLVENRIFITSQNHGYAVDADSLDGTGLDIKYLNVNDKTVEGVTHKNLDIFSVQFHPEAQAGPLDTEGTFFGKVVKVLGGEV</sequence>
<evidence type="ECO:0000256" key="10">
    <source>
        <dbReference type="ARBA" id="ARBA00048816"/>
    </source>
</evidence>
<keyword evidence="5 12" id="KW-0436">Ligase</keyword>
<feature type="domain" description="Carbamoyl-phosphate synthase small subunit N-terminal" evidence="13">
    <location>
        <begin position="12"/>
        <end position="142"/>
    </location>
</feature>
<dbReference type="Proteomes" id="UP000323733">
    <property type="component" value="Unassembled WGS sequence"/>
</dbReference>
<dbReference type="GO" id="GO:0006526">
    <property type="term" value="P:L-arginine biosynthetic process"/>
    <property type="evidence" value="ECO:0007669"/>
    <property type="project" value="UniProtKB-UniRule"/>
</dbReference>
<dbReference type="PANTHER" id="PTHR43418">
    <property type="entry name" value="MULTIFUNCTIONAL TRYPTOPHAN BIOSYNTHESIS PROTEIN-RELATED"/>
    <property type="match status" value="1"/>
</dbReference>
<dbReference type="PROSITE" id="PS51273">
    <property type="entry name" value="GATASE_TYPE_1"/>
    <property type="match status" value="1"/>
</dbReference>
<dbReference type="GO" id="GO:0004359">
    <property type="term" value="F:glutaminase activity"/>
    <property type="evidence" value="ECO:0007669"/>
    <property type="project" value="RHEA"/>
</dbReference>
<evidence type="ECO:0000259" key="13">
    <source>
        <dbReference type="SMART" id="SM01097"/>
    </source>
</evidence>
<comment type="function">
    <text evidence="12">Small subunit of the glutamine-dependent carbamoyl phosphate synthetase (CPSase). CPSase catalyzes the formation of carbamoyl phosphate from the ammonia moiety of glutamine, carbonate, and phosphate donated by ATP, constituting the first step of 2 biosynthetic pathways, one leading to arginine and/or urea and the other to pyrimidine nucleotides. The small subunit (glutamine amidotransferase) binds and cleaves glutamine to supply the large subunit with the substrate ammonia.</text>
</comment>
<comment type="similarity">
    <text evidence="3 12">Belongs to the CarA family.</text>
</comment>
<evidence type="ECO:0000256" key="5">
    <source>
        <dbReference type="ARBA" id="ARBA00022598"/>
    </source>
</evidence>
<proteinExistence type="inferred from homology"/>
<protein>
    <recommendedName>
        <fullName evidence="12">Carbamoyl phosphate synthase small chain</fullName>
        <ecNumber evidence="12">6.3.5.5</ecNumber>
    </recommendedName>
    <alternativeName>
        <fullName evidence="12">Carbamoyl phosphate synthetase glutamine chain</fullName>
    </alternativeName>
</protein>
<feature type="binding site" evidence="12">
    <location>
        <position position="312"/>
    </location>
    <ligand>
        <name>L-glutamine</name>
        <dbReference type="ChEBI" id="CHEBI:58359"/>
    </ligand>
</feature>
<dbReference type="SMART" id="SM01097">
    <property type="entry name" value="CPSase_sm_chain"/>
    <property type="match status" value="1"/>
</dbReference>
<dbReference type="PANTHER" id="PTHR43418:SF7">
    <property type="entry name" value="CARBAMOYL-PHOSPHATE SYNTHASE SMALL CHAIN"/>
    <property type="match status" value="1"/>
</dbReference>
<feature type="active site" evidence="12">
    <location>
        <position position="355"/>
    </location>
</feature>
<dbReference type="PRINTS" id="PR00096">
    <property type="entry name" value="GATASE"/>
</dbReference>
<comment type="catalytic activity">
    <reaction evidence="11 12">
        <text>L-glutamine + H2O = L-glutamate + NH4(+)</text>
        <dbReference type="Rhea" id="RHEA:15889"/>
        <dbReference type="ChEBI" id="CHEBI:15377"/>
        <dbReference type="ChEBI" id="CHEBI:28938"/>
        <dbReference type="ChEBI" id="CHEBI:29985"/>
        <dbReference type="ChEBI" id="CHEBI:58359"/>
    </reaction>
</comment>
<feature type="binding site" evidence="12">
    <location>
        <position position="241"/>
    </location>
    <ligand>
        <name>L-glutamine</name>
        <dbReference type="ChEBI" id="CHEBI:58359"/>
    </ligand>
</feature>
<dbReference type="InterPro" id="IPR036480">
    <property type="entry name" value="CarbP_synth_ssu_N_sf"/>
</dbReference>
<feature type="region of interest" description="CPSase" evidence="12">
    <location>
        <begin position="1"/>
        <end position="192"/>
    </location>
</feature>
<feature type="binding site" evidence="12">
    <location>
        <position position="269"/>
    </location>
    <ligand>
        <name>L-glutamine</name>
        <dbReference type="ChEBI" id="CHEBI:58359"/>
    </ligand>
</feature>
<dbReference type="Pfam" id="PF00988">
    <property type="entry name" value="CPSase_sm_chain"/>
    <property type="match status" value="1"/>
</dbReference>
<dbReference type="GO" id="GO:0006541">
    <property type="term" value="P:glutamine metabolic process"/>
    <property type="evidence" value="ECO:0007669"/>
    <property type="project" value="InterPro"/>
</dbReference>
<dbReference type="CDD" id="cd01744">
    <property type="entry name" value="GATase1_CPSase"/>
    <property type="match status" value="1"/>
</dbReference>
<keyword evidence="4 12" id="KW-0055">Arginine biosynthesis</keyword>
<dbReference type="GO" id="GO:0004088">
    <property type="term" value="F:carbamoyl-phosphate synthase (glutamine-hydrolyzing) activity"/>
    <property type="evidence" value="ECO:0007669"/>
    <property type="project" value="UniProtKB-UniRule"/>
</dbReference>
<dbReference type="GO" id="GO:0005524">
    <property type="term" value="F:ATP binding"/>
    <property type="evidence" value="ECO:0007669"/>
    <property type="project" value="UniProtKB-UniRule"/>
</dbReference>
<name>A0A1I7AB40_METTE</name>
<evidence type="ECO:0000256" key="4">
    <source>
        <dbReference type="ARBA" id="ARBA00022571"/>
    </source>
</evidence>
<comment type="subunit">
    <text evidence="12">Composed of two chains; the small (or glutamine) chain promotes the hydrolysis of glutamine to ammonia, which is used by the large (or ammonia) chain to synthesize carbamoyl phosphate. Tetramer of heterodimers (alpha,beta)4.</text>
</comment>
<feature type="binding site" evidence="12">
    <location>
        <position position="243"/>
    </location>
    <ligand>
        <name>L-glutamine</name>
        <dbReference type="ChEBI" id="CHEBI:58359"/>
    </ligand>
</feature>
<evidence type="ECO:0000313" key="15">
    <source>
        <dbReference type="Proteomes" id="UP000323733"/>
    </source>
</evidence>
<dbReference type="InterPro" id="IPR029062">
    <property type="entry name" value="Class_I_gatase-like"/>
</dbReference>
<evidence type="ECO:0000256" key="12">
    <source>
        <dbReference type="HAMAP-Rule" id="MF_01209"/>
    </source>
</evidence>
<reference evidence="14 15" key="1">
    <citation type="submission" date="2016-10" db="EMBL/GenBank/DDBJ databases">
        <authorList>
            <person name="Varghese N."/>
            <person name="Submissions S."/>
        </authorList>
    </citation>
    <scope>NUCLEOTIDE SEQUENCE [LARGE SCALE GENOMIC DNA]</scope>
    <source>
        <strain evidence="14 15">DSM 11855</strain>
    </source>
</reference>
<evidence type="ECO:0000313" key="14">
    <source>
        <dbReference type="EMBL" id="SFT72050.1"/>
    </source>
</evidence>
<evidence type="ECO:0000256" key="11">
    <source>
        <dbReference type="ARBA" id="ARBA00049285"/>
    </source>
</evidence>
<dbReference type="PRINTS" id="PR00097">
    <property type="entry name" value="ANTSNTHASEII"/>
</dbReference>
<dbReference type="Gene3D" id="3.40.50.880">
    <property type="match status" value="1"/>
</dbReference>
<dbReference type="InterPro" id="IPR017926">
    <property type="entry name" value="GATASE"/>
</dbReference>
<dbReference type="GO" id="GO:0044205">
    <property type="term" value="P:'de novo' UMP biosynthetic process"/>
    <property type="evidence" value="ECO:0007669"/>
    <property type="project" value="UniProtKB-UniRule"/>
</dbReference>
<dbReference type="Pfam" id="PF00117">
    <property type="entry name" value="GATase"/>
    <property type="match status" value="1"/>
</dbReference>
<feature type="binding site" evidence="12">
    <location>
        <position position="272"/>
    </location>
    <ligand>
        <name>L-glutamine</name>
        <dbReference type="ChEBI" id="CHEBI:58359"/>
    </ligand>
</feature>
<evidence type="ECO:0000256" key="8">
    <source>
        <dbReference type="ARBA" id="ARBA00022962"/>
    </source>
</evidence>
<dbReference type="SUPFAM" id="SSF52317">
    <property type="entry name" value="Class I glutamine amidotransferase-like"/>
    <property type="match status" value="1"/>
</dbReference>
<dbReference type="InterPro" id="IPR050472">
    <property type="entry name" value="Anth_synth/Amidotransfase"/>
</dbReference>
<dbReference type="PRINTS" id="PR00099">
    <property type="entry name" value="CPSGATASE"/>
</dbReference>
<evidence type="ECO:0000256" key="7">
    <source>
        <dbReference type="ARBA" id="ARBA00022840"/>
    </source>
</evidence>
<dbReference type="Gene3D" id="3.50.30.20">
    <property type="entry name" value="Carbamoyl-phosphate synthase small subunit, N-terminal domain"/>
    <property type="match status" value="1"/>
</dbReference>
<dbReference type="UniPathway" id="UPA00070">
    <property type="reaction ID" value="UER00115"/>
</dbReference>
<keyword evidence="6 12" id="KW-0547">Nucleotide-binding</keyword>
<comment type="pathway">
    <text evidence="2 12">Amino-acid biosynthesis; L-arginine biosynthesis; carbamoyl phosphate from bicarbonate: step 1/1.</text>
</comment>
<dbReference type="GO" id="GO:0006207">
    <property type="term" value="P:'de novo' pyrimidine nucleobase biosynthetic process"/>
    <property type="evidence" value="ECO:0007669"/>
    <property type="project" value="InterPro"/>
</dbReference>
<dbReference type="EMBL" id="FPAO01000008">
    <property type="protein sequence ID" value="SFT72050.1"/>
    <property type="molecule type" value="Genomic_DNA"/>
</dbReference>
<dbReference type="FunFam" id="3.50.30.20:FF:000001">
    <property type="entry name" value="Carbamoyl-phosphate synthase small chain"/>
    <property type="match status" value="1"/>
</dbReference>
<feature type="binding site" evidence="12">
    <location>
        <position position="56"/>
    </location>
    <ligand>
        <name>L-glutamine</name>
        <dbReference type="ChEBI" id="CHEBI:58359"/>
    </ligand>
</feature>
<keyword evidence="9 12" id="KW-0665">Pyrimidine biosynthesis</keyword>
<dbReference type="InterPro" id="IPR006274">
    <property type="entry name" value="CarbamoylP_synth_ssu"/>
</dbReference>
<evidence type="ECO:0000256" key="3">
    <source>
        <dbReference type="ARBA" id="ARBA00007800"/>
    </source>
</evidence>
<dbReference type="InterPro" id="IPR035686">
    <property type="entry name" value="CPSase_GATase1"/>
</dbReference>
<gene>
    <name evidence="12" type="primary">carA</name>
    <name evidence="14" type="ORF">SAMN02910340_01970</name>
</gene>
<dbReference type="NCBIfam" id="NF009475">
    <property type="entry name" value="PRK12838.1"/>
    <property type="match status" value="1"/>
</dbReference>
<evidence type="ECO:0000256" key="6">
    <source>
        <dbReference type="ARBA" id="ARBA00022741"/>
    </source>
</evidence>
<dbReference type="InterPro" id="IPR002474">
    <property type="entry name" value="CarbamoylP_synth_ssu_N"/>
</dbReference>
<keyword evidence="7 12" id="KW-0067">ATP-binding</keyword>
<evidence type="ECO:0000256" key="2">
    <source>
        <dbReference type="ARBA" id="ARBA00005077"/>
    </source>
</evidence>
<dbReference type="SUPFAM" id="SSF52021">
    <property type="entry name" value="Carbamoyl phosphate synthetase, small subunit N-terminal domain"/>
    <property type="match status" value="1"/>
</dbReference>
<feature type="active site" description="Nucleophile" evidence="12">
    <location>
        <position position="268"/>
    </location>
</feature>
<comment type="pathway">
    <text evidence="1 12">Pyrimidine metabolism; UMP biosynthesis via de novo pathway; (S)-dihydroorotate from bicarbonate: step 1/3.</text>
</comment>
<dbReference type="NCBIfam" id="TIGR01368">
    <property type="entry name" value="CPSaseIIsmall"/>
    <property type="match status" value="1"/>
</dbReference>